<dbReference type="KEGG" id="cpra:CPter91_2192"/>
<gene>
    <name evidence="5" type="ORF">CPter91_2192</name>
</gene>
<proteinExistence type="predicted"/>
<dbReference type="PROSITE" id="PS00041">
    <property type="entry name" value="HTH_ARAC_FAMILY_1"/>
    <property type="match status" value="1"/>
</dbReference>
<dbReference type="PANTHER" id="PTHR43280:SF27">
    <property type="entry name" value="TRANSCRIPTIONAL REGULATOR MTLR"/>
    <property type="match status" value="1"/>
</dbReference>
<keyword evidence="1" id="KW-0805">Transcription regulation</keyword>
<dbReference type="CDD" id="cd06976">
    <property type="entry name" value="cupin_MtlR-like_N"/>
    <property type="match status" value="1"/>
</dbReference>
<keyword evidence="2" id="KW-0238">DNA-binding</keyword>
<organism evidence="5 6">
    <name type="scientific">Collimonas pratensis</name>
    <dbReference type="NCBI Taxonomy" id="279113"/>
    <lineage>
        <taxon>Bacteria</taxon>
        <taxon>Pseudomonadati</taxon>
        <taxon>Pseudomonadota</taxon>
        <taxon>Betaproteobacteria</taxon>
        <taxon>Burkholderiales</taxon>
        <taxon>Oxalobacteraceae</taxon>
        <taxon>Collimonas</taxon>
    </lineage>
</organism>
<dbReference type="InterPro" id="IPR011051">
    <property type="entry name" value="RmlC_Cupin_sf"/>
</dbReference>
<dbReference type="SUPFAM" id="SSF46689">
    <property type="entry name" value="Homeodomain-like"/>
    <property type="match status" value="2"/>
</dbReference>
<dbReference type="InterPro" id="IPR009057">
    <property type="entry name" value="Homeodomain-like_sf"/>
</dbReference>
<dbReference type="InterPro" id="IPR018062">
    <property type="entry name" value="HTH_AraC-typ_CS"/>
</dbReference>
<dbReference type="PATRIC" id="fig|279113.9.peg.2176"/>
<accession>A0A127Q3A3</accession>
<dbReference type="Proteomes" id="UP000074561">
    <property type="component" value="Chromosome"/>
</dbReference>
<dbReference type="InterPro" id="IPR014710">
    <property type="entry name" value="RmlC-like_jellyroll"/>
</dbReference>
<dbReference type="STRING" id="279113.CPter91_2192"/>
<reference evidence="5 6" key="1">
    <citation type="submission" date="2015-11" db="EMBL/GenBank/DDBJ databases">
        <title>Exploring the genomic traits of fungus-feeding bacterial genus Collimonas.</title>
        <authorList>
            <person name="Song C."/>
            <person name="Schmidt R."/>
            <person name="de Jager V."/>
            <person name="Krzyzanowska D."/>
            <person name="Jongedijk E."/>
            <person name="Cankar K."/>
            <person name="Beekwilder J."/>
            <person name="van Veen A."/>
            <person name="de Boer W."/>
            <person name="van Veen J.A."/>
            <person name="Garbeva P."/>
        </authorList>
    </citation>
    <scope>NUCLEOTIDE SEQUENCE [LARGE SCALE GENOMIC DNA]</scope>
    <source>
        <strain evidence="5 6">Ter91</strain>
    </source>
</reference>
<dbReference type="RefSeq" id="WP_061939853.1">
    <property type="nucleotide sequence ID" value="NZ_CP013234.1"/>
</dbReference>
<evidence type="ECO:0000256" key="1">
    <source>
        <dbReference type="ARBA" id="ARBA00023015"/>
    </source>
</evidence>
<keyword evidence="3" id="KW-0804">Transcription</keyword>
<evidence type="ECO:0000259" key="4">
    <source>
        <dbReference type="PROSITE" id="PS01124"/>
    </source>
</evidence>
<evidence type="ECO:0000313" key="5">
    <source>
        <dbReference type="EMBL" id="AMP04558.1"/>
    </source>
</evidence>
<feature type="domain" description="HTH araC/xylS-type" evidence="4">
    <location>
        <begin position="183"/>
        <end position="281"/>
    </location>
</feature>
<sequence>MRPDLELIQKVQYQSFRVWSHGYPHQVARWHYHPEYELHYLRETNGKMFVGDYIGDCRPGNLVFTGPNIPHNWVSELAPGASVAERDLVLQFGADFMQDCMALFPEFGQVQNLLDEARFGVQFGKEAELRAHEALSAMLGASDARRVILFLDLLDYLSHAPRVRLASPSYDPSIDQRRNAIVNQVLAYILENYSVDLREADVAELAGMAGAAFSRFFRKSTGVTFIQYVNHLRLNRACELLMNSELSVTDICYRVGFNNVSHFNHQFLQKKQMSPSKFRACHLTQQGSKAESQPALP</sequence>
<dbReference type="GO" id="GO:0003700">
    <property type="term" value="F:DNA-binding transcription factor activity"/>
    <property type="evidence" value="ECO:0007669"/>
    <property type="project" value="InterPro"/>
</dbReference>
<dbReference type="GO" id="GO:0043565">
    <property type="term" value="F:sequence-specific DNA binding"/>
    <property type="evidence" value="ECO:0007669"/>
    <property type="project" value="InterPro"/>
</dbReference>
<dbReference type="AlphaFoldDB" id="A0A127Q3A3"/>
<dbReference type="OrthoDB" id="9816011at2"/>
<dbReference type="SMART" id="SM00342">
    <property type="entry name" value="HTH_ARAC"/>
    <property type="match status" value="1"/>
</dbReference>
<evidence type="ECO:0000256" key="3">
    <source>
        <dbReference type="ARBA" id="ARBA00023163"/>
    </source>
</evidence>
<dbReference type="PANTHER" id="PTHR43280">
    <property type="entry name" value="ARAC-FAMILY TRANSCRIPTIONAL REGULATOR"/>
    <property type="match status" value="1"/>
</dbReference>
<evidence type="ECO:0000256" key="2">
    <source>
        <dbReference type="ARBA" id="ARBA00023125"/>
    </source>
</evidence>
<dbReference type="Gene3D" id="1.10.10.60">
    <property type="entry name" value="Homeodomain-like"/>
    <property type="match status" value="2"/>
</dbReference>
<name>A0A127Q3A3_9BURK</name>
<evidence type="ECO:0000313" key="6">
    <source>
        <dbReference type="Proteomes" id="UP000074561"/>
    </source>
</evidence>
<dbReference type="InterPro" id="IPR018060">
    <property type="entry name" value="HTH_AraC"/>
</dbReference>
<protein>
    <submittedName>
        <fullName evidence="5">Bacterial regulatory helix-turn-helix s, AraC family protein</fullName>
    </submittedName>
</protein>
<dbReference type="PROSITE" id="PS01124">
    <property type="entry name" value="HTH_ARAC_FAMILY_2"/>
    <property type="match status" value="1"/>
</dbReference>
<dbReference type="Gene3D" id="2.60.120.10">
    <property type="entry name" value="Jelly Rolls"/>
    <property type="match status" value="1"/>
</dbReference>
<dbReference type="SUPFAM" id="SSF51182">
    <property type="entry name" value="RmlC-like cupins"/>
    <property type="match status" value="1"/>
</dbReference>
<dbReference type="Pfam" id="PF12833">
    <property type="entry name" value="HTH_18"/>
    <property type="match status" value="1"/>
</dbReference>
<dbReference type="EMBL" id="CP013234">
    <property type="protein sequence ID" value="AMP04558.1"/>
    <property type="molecule type" value="Genomic_DNA"/>
</dbReference>